<protein>
    <submittedName>
        <fullName evidence="1">Glycoside hydrolase family 99-like domain-containing protein</fullName>
    </submittedName>
</protein>
<organism evidence="1 2">
    <name type="scientific">Megasphaera massiliensis</name>
    <dbReference type="NCBI Taxonomy" id="1232428"/>
    <lineage>
        <taxon>Bacteria</taxon>
        <taxon>Bacillati</taxon>
        <taxon>Bacillota</taxon>
        <taxon>Negativicutes</taxon>
        <taxon>Veillonellales</taxon>
        <taxon>Veillonellaceae</taxon>
        <taxon>Megasphaera</taxon>
    </lineage>
</organism>
<dbReference type="PANTHER" id="PTHR41244:SF1">
    <property type="entry name" value="GLYCOSYLTRANSFERASE"/>
    <property type="match status" value="1"/>
</dbReference>
<evidence type="ECO:0000313" key="2">
    <source>
        <dbReference type="Proteomes" id="UP001206692"/>
    </source>
</evidence>
<accession>A0ABT1SUH9</accession>
<dbReference type="Pfam" id="PF14307">
    <property type="entry name" value="Glyco_tran_WbsX"/>
    <property type="match status" value="1"/>
</dbReference>
<reference evidence="1 2" key="1">
    <citation type="submission" date="2022-06" db="EMBL/GenBank/DDBJ databases">
        <title>Isolation of gut microbiota from human fecal samples.</title>
        <authorList>
            <person name="Pamer E.G."/>
            <person name="Barat B."/>
            <person name="Waligurski E."/>
            <person name="Medina S."/>
            <person name="Paddock L."/>
            <person name="Mostad J."/>
        </authorList>
    </citation>
    <scope>NUCLEOTIDE SEQUENCE [LARGE SCALE GENOMIC DNA]</scope>
    <source>
        <strain evidence="1 2">DFI.1.1</strain>
    </source>
</reference>
<name>A0ABT1SUH9_9FIRM</name>
<keyword evidence="2" id="KW-1185">Reference proteome</keyword>
<dbReference type="EMBL" id="JANGEW010000027">
    <property type="protein sequence ID" value="MCQ5343527.1"/>
    <property type="molecule type" value="Genomic_DNA"/>
</dbReference>
<proteinExistence type="predicted"/>
<dbReference type="RefSeq" id="WP_154254698.1">
    <property type="nucleotide sequence ID" value="NZ_JAJCIO010000029.1"/>
</dbReference>
<evidence type="ECO:0000313" key="1">
    <source>
        <dbReference type="EMBL" id="MCQ5343527.1"/>
    </source>
</evidence>
<gene>
    <name evidence="1" type="ORF">NE675_10910</name>
</gene>
<dbReference type="Gene3D" id="3.20.20.80">
    <property type="entry name" value="Glycosidases"/>
    <property type="match status" value="1"/>
</dbReference>
<dbReference type="CDD" id="cd11579">
    <property type="entry name" value="Glyco_tran_WbsX"/>
    <property type="match status" value="1"/>
</dbReference>
<comment type="caution">
    <text evidence="1">The sequence shown here is derived from an EMBL/GenBank/DDBJ whole genome shotgun (WGS) entry which is preliminary data.</text>
</comment>
<sequence length="434" mass="51314">MPIPSILKDIFWKIPFLSEKEKEKIFYAIKANLRSEKATIDNSNRAEVLECYVKQVLMNPIYQDNDFKAIINEPYQRKNGDPKIIAYYLSQMHPTPENDAWWGKGVTEWNNVSRAVPQFVDHYQPRLPGELGFYDLRLKENLVRQMELAKMYGIYAFNWYYYWFDGKRLLERPLDMYLNSTEIDFPFCLCWANESWTKGFFGSSKEIIMKQSSTVESYRRFIVDIARYLKDKRYVQINGKKLLTVYKPQDVPDCKNTLQYWREYCKETGIGELYIVGCWTSDQSEDFIAKGFDAISEFQPGSIYNYSANINKRLPFVNENFSGAVYSYREIVENKIYQKNFSKDRMYHAVMPMWDNTPRRNNKGNLIYHGSTPALYQRWLEDVIAFNQTCTLEDNLVFINAWNEWGEGAYLEPDKRFGYAYLEATLNAIIASRI</sequence>
<dbReference type="Proteomes" id="UP001206692">
    <property type="component" value="Unassembled WGS sequence"/>
</dbReference>
<dbReference type="PANTHER" id="PTHR41244">
    <property type="entry name" value="RHAMNAN SYNTHESIS F"/>
    <property type="match status" value="1"/>
</dbReference>
<dbReference type="InterPro" id="IPR032719">
    <property type="entry name" value="WbsX"/>
</dbReference>